<evidence type="ECO:0000256" key="6">
    <source>
        <dbReference type="ARBA" id="ARBA00022842"/>
    </source>
</evidence>
<gene>
    <name evidence="9" type="ORF">ABID28_000529</name>
</gene>
<dbReference type="GO" id="GO:0004326">
    <property type="term" value="F:tetrahydrofolylpolyglutamate synthase activity"/>
    <property type="evidence" value="ECO:0007669"/>
    <property type="project" value="UniProtKB-EC"/>
</dbReference>
<dbReference type="InterPro" id="IPR018109">
    <property type="entry name" value="Folylpolyglutamate_synth_CS"/>
</dbReference>
<dbReference type="Pfam" id="PF08245">
    <property type="entry name" value="Mur_ligase_M"/>
    <property type="match status" value="1"/>
</dbReference>
<dbReference type="InterPro" id="IPR013221">
    <property type="entry name" value="Mur_ligase_cen"/>
</dbReference>
<sequence length="419" mass="46909">MTYEEALAWVQGKLKFGIKPGLERMQWLLSELGNPQEKIKAVHIVGTNGKGSTVSYLQHIFSEAGYEVGTFTSPYLIDFRERISLNGHMISKRDFCTLVKMVMPVVERLPLETELEAATEFEVITLLMLTYFGLLLPVDIAFIEAGLGGLHDSTNVLTPLAVVCPSIGLDHQNILGDSYEAIAKEKVGVLKSGVPLIFSSKRPDVTSVFREKAAQTGSTLYQLGEAFQVSLSANSFSFNYQTEQFSNIELSMIGKHQMENASLALMTALLLKEAYPKLNNRQIQTALEHSVWAGRTEFITPNLMIDGAHNRESVSVLVDVLERYAKNKEVHILFAAIDTKPVEDMLEQLATFDSLTVTTFPYPNSLPLESYPSQYRKIESLMAWLDEIDLSSKEKLYVITGSLYFIAQVRKTFLKSLKK</sequence>
<reference evidence="9 10" key="1">
    <citation type="submission" date="2024-06" db="EMBL/GenBank/DDBJ databases">
        <title>Genomic Encyclopedia of Type Strains, Phase IV (KMG-IV): sequencing the most valuable type-strain genomes for metagenomic binning, comparative biology and taxonomic classification.</title>
        <authorList>
            <person name="Goeker M."/>
        </authorList>
    </citation>
    <scope>NUCLEOTIDE SEQUENCE [LARGE SCALE GENOMIC DNA]</scope>
    <source>
        <strain evidence="9 10">DSM 28302</strain>
    </source>
</reference>
<dbReference type="InterPro" id="IPR036565">
    <property type="entry name" value="Mur-like_cat_sf"/>
</dbReference>
<feature type="domain" description="Mur ligase central" evidence="8">
    <location>
        <begin position="45"/>
        <end position="267"/>
    </location>
</feature>
<dbReference type="EC" id="6.3.2.17" evidence="9"/>
<keyword evidence="6" id="KW-0460">Magnesium</keyword>
<dbReference type="PANTHER" id="PTHR11136">
    <property type="entry name" value="FOLYLPOLYGLUTAMATE SYNTHASE-RELATED"/>
    <property type="match status" value="1"/>
</dbReference>
<keyword evidence="3" id="KW-0479">Metal-binding</keyword>
<protein>
    <submittedName>
        <fullName evidence="9">Dihydrofolate synthase/folylpolyglutamate synthase</fullName>
        <ecNumber evidence="9">6.3.2.12</ecNumber>
        <ecNumber evidence="9">6.3.2.17</ecNumber>
    </submittedName>
</protein>
<dbReference type="GO" id="GO:0008841">
    <property type="term" value="F:dihydrofolate synthase activity"/>
    <property type="evidence" value="ECO:0007669"/>
    <property type="project" value="UniProtKB-EC"/>
</dbReference>
<dbReference type="Gene3D" id="3.40.1190.10">
    <property type="entry name" value="Mur-like, catalytic domain"/>
    <property type="match status" value="1"/>
</dbReference>
<dbReference type="PANTHER" id="PTHR11136:SF0">
    <property type="entry name" value="DIHYDROFOLATE SYNTHETASE-RELATED"/>
    <property type="match status" value="1"/>
</dbReference>
<evidence type="ECO:0000256" key="3">
    <source>
        <dbReference type="ARBA" id="ARBA00022723"/>
    </source>
</evidence>
<evidence type="ECO:0000259" key="8">
    <source>
        <dbReference type="Pfam" id="PF08245"/>
    </source>
</evidence>
<evidence type="ECO:0000256" key="1">
    <source>
        <dbReference type="ARBA" id="ARBA00008276"/>
    </source>
</evidence>
<keyword evidence="4 7" id="KW-0547">Nucleotide-binding</keyword>
<comment type="caution">
    <text evidence="9">The sequence shown here is derived from an EMBL/GenBank/DDBJ whole genome shotgun (WGS) entry which is preliminary data.</text>
</comment>
<evidence type="ECO:0000256" key="5">
    <source>
        <dbReference type="ARBA" id="ARBA00022840"/>
    </source>
</evidence>
<keyword evidence="2 7" id="KW-0436">Ligase</keyword>
<keyword evidence="5 7" id="KW-0067">ATP-binding</keyword>
<name>A0ABV2JDR1_9STRE</name>
<dbReference type="Proteomes" id="UP001549037">
    <property type="component" value="Unassembled WGS sequence"/>
</dbReference>
<dbReference type="PIRSF" id="PIRSF001563">
    <property type="entry name" value="Folylpolyglu_synth"/>
    <property type="match status" value="1"/>
</dbReference>
<dbReference type="SUPFAM" id="SSF53244">
    <property type="entry name" value="MurD-like peptide ligases, peptide-binding domain"/>
    <property type="match status" value="1"/>
</dbReference>
<keyword evidence="10" id="KW-1185">Reference proteome</keyword>
<proteinExistence type="inferred from homology"/>
<dbReference type="InterPro" id="IPR036615">
    <property type="entry name" value="Mur_ligase_C_dom_sf"/>
</dbReference>
<dbReference type="EMBL" id="JBEPLN010000006">
    <property type="protein sequence ID" value="MET3633894.1"/>
    <property type="molecule type" value="Genomic_DNA"/>
</dbReference>
<comment type="similarity">
    <text evidence="1 7">Belongs to the folylpolyglutamate synthase family.</text>
</comment>
<dbReference type="InterPro" id="IPR001645">
    <property type="entry name" value="Folylpolyglutamate_synth"/>
</dbReference>
<dbReference type="SUPFAM" id="SSF53623">
    <property type="entry name" value="MurD-like peptide ligases, catalytic domain"/>
    <property type="match status" value="1"/>
</dbReference>
<accession>A0ABV2JDR1</accession>
<dbReference type="EC" id="6.3.2.12" evidence="9"/>
<dbReference type="Gene3D" id="3.90.190.20">
    <property type="entry name" value="Mur ligase, C-terminal domain"/>
    <property type="match status" value="1"/>
</dbReference>
<dbReference type="PROSITE" id="PS01012">
    <property type="entry name" value="FOLYLPOLYGLU_SYNT_2"/>
    <property type="match status" value="1"/>
</dbReference>
<evidence type="ECO:0000256" key="4">
    <source>
        <dbReference type="ARBA" id="ARBA00022741"/>
    </source>
</evidence>
<evidence type="ECO:0000313" key="9">
    <source>
        <dbReference type="EMBL" id="MET3633894.1"/>
    </source>
</evidence>
<evidence type="ECO:0000256" key="2">
    <source>
        <dbReference type="ARBA" id="ARBA00022598"/>
    </source>
</evidence>
<dbReference type="NCBIfam" id="TIGR01499">
    <property type="entry name" value="folC"/>
    <property type="match status" value="1"/>
</dbReference>
<evidence type="ECO:0000313" key="10">
    <source>
        <dbReference type="Proteomes" id="UP001549037"/>
    </source>
</evidence>
<dbReference type="RefSeq" id="WP_354367849.1">
    <property type="nucleotide sequence ID" value="NZ_JBEPLN010000006.1"/>
</dbReference>
<evidence type="ECO:0000256" key="7">
    <source>
        <dbReference type="PIRNR" id="PIRNR001563"/>
    </source>
</evidence>
<organism evidence="9 10">
    <name type="scientific">Streptococcus porcorum</name>
    <dbReference type="NCBI Taxonomy" id="701526"/>
    <lineage>
        <taxon>Bacteria</taxon>
        <taxon>Bacillati</taxon>
        <taxon>Bacillota</taxon>
        <taxon>Bacilli</taxon>
        <taxon>Lactobacillales</taxon>
        <taxon>Streptococcaceae</taxon>
        <taxon>Streptococcus</taxon>
    </lineage>
</organism>